<reference evidence="2 3" key="1">
    <citation type="submission" date="2020-04" db="EMBL/GenBank/DDBJ databases">
        <authorList>
            <person name="Alioto T."/>
            <person name="Alioto T."/>
            <person name="Gomez Garrido J."/>
        </authorList>
    </citation>
    <scope>NUCLEOTIDE SEQUENCE [LARGE SCALE GENOMIC DNA]</scope>
</reference>
<feature type="region of interest" description="Disordered" evidence="1">
    <location>
        <begin position="1"/>
        <end position="82"/>
    </location>
</feature>
<dbReference type="Proteomes" id="UP000494165">
    <property type="component" value="Unassembled WGS sequence"/>
</dbReference>
<feature type="non-terminal residue" evidence="2">
    <location>
        <position position="1"/>
    </location>
</feature>
<dbReference type="OrthoDB" id="8186755at2759"/>
<accession>A0A8S1DV02</accession>
<dbReference type="AlphaFoldDB" id="A0A8S1DV02"/>
<evidence type="ECO:0000313" key="3">
    <source>
        <dbReference type="Proteomes" id="UP000494165"/>
    </source>
</evidence>
<evidence type="ECO:0000256" key="1">
    <source>
        <dbReference type="SAM" id="MobiDB-lite"/>
    </source>
</evidence>
<comment type="caution">
    <text evidence="2">The sequence shown here is derived from an EMBL/GenBank/DDBJ whole genome shotgun (WGS) entry which is preliminary data.</text>
</comment>
<feature type="compositionally biased region" description="Basic and acidic residues" evidence="1">
    <location>
        <begin position="11"/>
        <end position="22"/>
    </location>
</feature>
<name>A0A8S1DV02_9INSE</name>
<gene>
    <name evidence="2" type="ORF">CLODIP_2_CD14591</name>
</gene>
<proteinExistence type="predicted"/>
<keyword evidence="3" id="KW-1185">Reference proteome</keyword>
<protein>
    <submittedName>
        <fullName evidence="2">Uncharacterized protein</fullName>
    </submittedName>
</protein>
<evidence type="ECO:0000313" key="2">
    <source>
        <dbReference type="EMBL" id="CAB3386332.1"/>
    </source>
</evidence>
<dbReference type="EMBL" id="CADEPI010000471">
    <property type="protein sequence ID" value="CAB3386332.1"/>
    <property type="molecule type" value="Genomic_DNA"/>
</dbReference>
<organism evidence="2 3">
    <name type="scientific">Cloeon dipterum</name>
    <dbReference type="NCBI Taxonomy" id="197152"/>
    <lineage>
        <taxon>Eukaryota</taxon>
        <taxon>Metazoa</taxon>
        <taxon>Ecdysozoa</taxon>
        <taxon>Arthropoda</taxon>
        <taxon>Hexapoda</taxon>
        <taxon>Insecta</taxon>
        <taxon>Pterygota</taxon>
        <taxon>Palaeoptera</taxon>
        <taxon>Ephemeroptera</taxon>
        <taxon>Pisciforma</taxon>
        <taxon>Baetidae</taxon>
        <taxon>Cloeon</taxon>
    </lineage>
</organism>
<sequence length="130" mass="14199">DEEEDDTEQDVVVHTEADDDFRQANPPRTPGSIQGDSRGSPLPPAIQNSPLQHEWLAASAERGTEDDPGEDPASPLILPNEDAEEFYRRRVGVTSGGAALDDLDHNSLDSGELSTLSCWPEYWLKNGSRA</sequence>